<accession>A0A9D2UIC9</accession>
<evidence type="ECO:0000256" key="2">
    <source>
        <dbReference type="ARBA" id="ARBA00022694"/>
    </source>
</evidence>
<evidence type="ECO:0000256" key="6">
    <source>
        <dbReference type="PIRSR" id="PIRSR001430-2"/>
    </source>
</evidence>
<comment type="subunit">
    <text evidence="4">Homodimer.</text>
</comment>
<feature type="binding site" evidence="4 6">
    <location>
        <position position="125"/>
    </location>
    <ligand>
        <name>substrate</name>
    </ligand>
</feature>
<evidence type="ECO:0000256" key="7">
    <source>
        <dbReference type="RuleBase" id="RU003792"/>
    </source>
</evidence>
<dbReference type="NCBIfam" id="TIGR00071">
    <property type="entry name" value="hisT_truA"/>
    <property type="match status" value="1"/>
</dbReference>
<gene>
    <name evidence="4 9" type="primary">truA</name>
    <name evidence="9" type="ORF">IAA93_04475</name>
</gene>
<name>A0A9D2UIC9_9BACT</name>
<keyword evidence="2 4" id="KW-0819">tRNA processing</keyword>
<dbReference type="InterPro" id="IPR001406">
    <property type="entry name" value="PsdUridine_synth_TruA"/>
</dbReference>
<proteinExistence type="inferred from homology"/>
<evidence type="ECO:0000313" key="10">
    <source>
        <dbReference type="Proteomes" id="UP000787625"/>
    </source>
</evidence>
<evidence type="ECO:0000313" key="9">
    <source>
        <dbReference type="EMBL" id="HJD52965.1"/>
    </source>
</evidence>
<dbReference type="FunFam" id="3.30.70.580:FF:000001">
    <property type="entry name" value="tRNA pseudouridine synthase A"/>
    <property type="match status" value="1"/>
</dbReference>
<evidence type="ECO:0000256" key="5">
    <source>
        <dbReference type="PIRSR" id="PIRSR001430-1"/>
    </source>
</evidence>
<feature type="active site" description="Nucleophile" evidence="4 5">
    <location>
        <position position="66"/>
    </location>
</feature>
<dbReference type="EMBL" id="DWUP01000091">
    <property type="protein sequence ID" value="HJD52965.1"/>
    <property type="molecule type" value="Genomic_DNA"/>
</dbReference>
<comment type="similarity">
    <text evidence="1 4 7">Belongs to the tRNA pseudouridine synthase TruA family.</text>
</comment>
<dbReference type="InterPro" id="IPR020097">
    <property type="entry name" value="PsdUridine_synth_TruA_a/b_dom"/>
</dbReference>
<dbReference type="PANTHER" id="PTHR11142:SF0">
    <property type="entry name" value="TRNA PSEUDOURIDINE SYNTHASE-LIKE 1"/>
    <property type="match status" value="1"/>
</dbReference>
<feature type="domain" description="Pseudouridine synthase I TruA alpha/beta" evidence="8">
    <location>
        <begin position="23"/>
        <end position="119"/>
    </location>
</feature>
<reference evidence="9" key="1">
    <citation type="journal article" date="2021" name="PeerJ">
        <title>Extensive microbial diversity within the chicken gut microbiome revealed by metagenomics and culture.</title>
        <authorList>
            <person name="Gilroy R."/>
            <person name="Ravi A."/>
            <person name="Getino M."/>
            <person name="Pursley I."/>
            <person name="Horton D.L."/>
            <person name="Alikhan N.F."/>
            <person name="Baker D."/>
            <person name="Gharbi K."/>
            <person name="Hall N."/>
            <person name="Watson M."/>
            <person name="Adriaenssens E.M."/>
            <person name="Foster-Nyarko E."/>
            <person name="Jarju S."/>
            <person name="Secka A."/>
            <person name="Antonio M."/>
            <person name="Oren A."/>
            <person name="Chaudhuri R.R."/>
            <person name="La Ragione R."/>
            <person name="Hildebrand F."/>
            <person name="Pallen M.J."/>
        </authorList>
    </citation>
    <scope>NUCLEOTIDE SEQUENCE</scope>
    <source>
        <strain evidence="9">MalCec1-1739</strain>
    </source>
</reference>
<comment type="caution">
    <text evidence="9">The sequence shown here is derived from an EMBL/GenBank/DDBJ whole genome shotgun (WGS) entry which is preliminary data.</text>
</comment>
<evidence type="ECO:0000256" key="4">
    <source>
        <dbReference type="HAMAP-Rule" id="MF_00171"/>
    </source>
</evidence>
<dbReference type="InterPro" id="IPR020103">
    <property type="entry name" value="PsdUridine_synth_cat_dom_sf"/>
</dbReference>
<dbReference type="Proteomes" id="UP000787625">
    <property type="component" value="Unassembled WGS sequence"/>
</dbReference>
<dbReference type="CDD" id="cd02570">
    <property type="entry name" value="PseudoU_synth_EcTruA"/>
    <property type="match status" value="1"/>
</dbReference>
<dbReference type="GO" id="GO:0003723">
    <property type="term" value="F:RNA binding"/>
    <property type="evidence" value="ECO:0007669"/>
    <property type="project" value="InterPro"/>
</dbReference>
<dbReference type="PIRSF" id="PIRSF001430">
    <property type="entry name" value="tRNA_psdUrid_synth"/>
    <property type="match status" value="1"/>
</dbReference>
<organism evidence="9 10">
    <name type="scientific">Candidatus Avibacteroides avistercoris</name>
    <dbReference type="NCBI Taxonomy" id="2840690"/>
    <lineage>
        <taxon>Bacteria</taxon>
        <taxon>Pseudomonadati</taxon>
        <taxon>Bacteroidota</taxon>
        <taxon>Bacteroidia</taxon>
        <taxon>Bacteroidales</taxon>
        <taxon>Bacteroidaceae</taxon>
        <taxon>Bacteroidaceae incertae sedis</taxon>
        <taxon>Candidatus Avibacteroides</taxon>
    </lineage>
</organism>
<evidence type="ECO:0000259" key="8">
    <source>
        <dbReference type="Pfam" id="PF01416"/>
    </source>
</evidence>
<comment type="function">
    <text evidence="4">Formation of pseudouridine at positions 38, 39 and 40 in the anticodon stem and loop of transfer RNAs.</text>
</comment>
<dbReference type="AlphaFoldDB" id="A0A9D2UIC9"/>
<dbReference type="Gene3D" id="3.30.70.660">
    <property type="entry name" value="Pseudouridine synthase I, catalytic domain, C-terminal subdomain"/>
    <property type="match status" value="1"/>
</dbReference>
<sequence length="265" mass="29827">MTDNATDRAGEDISPARYFIYLSYDGSAYHGWQIQPNGISVQQRLNEALTTLLRTPTGVTGAGRTDAGVHAKMMVAHFDAVLGSMTCDTLADKLNRLLPGDIAIDSIVPVRADAHARFDATSRTYHYYITRRKSPFAARYRWRVHTPLDMARMNEAARLLTRYTDFTSFSRLHTDTKTNNCRITLAEWRQTGDGDMIFVIRADRFLRNMVRAIVGTLYEVGRGRMDIDGFTRVIEGRDRCLAGSSAPGNALFLSEITYPQSIFIQ</sequence>
<dbReference type="SUPFAM" id="SSF55120">
    <property type="entry name" value="Pseudouridine synthase"/>
    <property type="match status" value="1"/>
</dbReference>
<dbReference type="PANTHER" id="PTHR11142">
    <property type="entry name" value="PSEUDOURIDYLATE SYNTHASE"/>
    <property type="match status" value="1"/>
</dbReference>
<reference evidence="9" key="2">
    <citation type="submission" date="2021-04" db="EMBL/GenBank/DDBJ databases">
        <authorList>
            <person name="Gilroy R."/>
        </authorList>
    </citation>
    <scope>NUCLEOTIDE SEQUENCE</scope>
    <source>
        <strain evidence="9">MalCec1-1739</strain>
    </source>
</reference>
<dbReference type="EC" id="5.4.99.12" evidence="4"/>
<dbReference type="InterPro" id="IPR020095">
    <property type="entry name" value="PsdUridine_synth_TruA_C"/>
</dbReference>
<feature type="domain" description="Pseudouridine synthase I TruA alpha/beta" evidence="8">
    <location>
        <begin position="164"/>
        <end position="259"/>
    </location>
</feature>
<keyword evidence="3 4" id="KW-0413">Isomerase</keyword>
<dbReference type="Pfam" id="PF01416">
    <property type="entry name" value="PseudoU_synth_1"/>
    <property type="match status" value="2"/>
</dbReference>
<comment type="catalytic activity">
    <reaction evidence="4 7">
        <text>uridine(38/39/40) in tRNA = pseudouridine(38/39/40) in tRNA</text>
        <dbReference type="Rhea" id="RHEA:22376"/>
        <dbReference type="Rhea" id="RHEA-COMP:10085"/>
        <dbReference type="Rhea" id="RHEA-COMP:10087"/>
        <dbReference type="ChEBI" id="CHEBI:65314"/>
        <dbReference type="ChEBI" id="CHEBI:65315"/>
        <dbReference type="EC" id="5.4.99.12"/>
    </reaction>
</comment>
<evidence type="ECO:0000256" key="1">
    <source>
        <dbReference type="ARBA" id="ARBA00009375"/>
    </source>
</evidence>
<dbReference type="HAMAP" id="MF_00171">
    <property type="entry name" value="TruA"/>
    <property type="match status" value="1"/>
</dbReference>
<comment type="caution">
    <text evidence="4">Lacks conserved residue(s) required for the propagation of feature annotation.</text>
</comment>
<dbReference type="Gene3D" id="3.30.70.580">
    <property type="entry name" value="Pseudouridine synthase I, catalytic domain, N-terminal subdomain"/>
    <property type="match status" value="1"/>
</dbReference>
<evidence type="ECO:0000256" key="3">
    <source>
        <dbReference type="ARBA" id="ARBA00023235"/>
    </source>
</evidence>
<protein>
    <recommendedName>
        <fullName evidence="4">tRNA pseudouridine synthase A</fullName>
        <ecNumber evidence="4">5.4.99.12</ecNumber>
    </recommendedName>
    <alternativeName>
        <fullName evidence="4">tRNA pseudouridine(38-40) synthase</fullName>
    </alternativeName>
    <alternativeName>
        <fullName evidence="4">tRNA pseudouridylate synthase I</fullName>
    </alternativeName>
    <alternativeName>
        <fullName evidence="4">tRNA-uridine isomerase I</fullName>
    </alternativeName>
</protein>
<dbReference type="GO" id="GO:0031119">
    <property type="term" value="P:tRNA pseudouridine synthesis"/>
    <property type="evidence" value="ECO:0007669"/>
    <property type="project" value="UniProtKB-UniRule"/>
</dbReference>
<dbReference type="GO" id="GO:0160147">
    <property type="term" value="F:tRNA pseudouridine(38-40) synthase activity"/>
    <property type="evidence" value="ECO:0007669"/>
    <property type="project" value="UniProtKB-EC"/>
</dbReference>
<dbReference type="InterPro" id="IPR020094">
    <property type="entry name" value="TruA/RsuA/RluB/E/F_N"/>
</dbReference>